<dbReference type="PROSITE" id="PS00028">
    <property type="entry name" value="ZINC_FINGER_C2H2_1"/>
    <property type="match status" value="8"/>
</dbReference>
<dbReference type="EMBL" id="CAKOFQ010007548">
    <property type="protein sequence ID" value="CAH2003605.1"/>
    <property type="molecule type" value="Genomic_DNA"/>
</dbReference>
<evidence type="ECO:0000313" key="8">
    <source>
        <dbReference type="Proteomes" id="UP001152888"/>
    </source>
</evidence>
<organism evidence="7 8">
    <name type="scientific">Acanthoscelides obtectus</name>
    <name type="common">Bean weevil</name>
    <name type="synonym">Bruchus obtectus</name>
    <dbReference type="NCBI Taxonomy" id="200917"/>
    <lineage>
        <taxon>Eukaryota</taxon>
        <taxon>Metazoa</taxon>
        <taxon>Ecdysozoa</taxon>
        <taxon>Arthropoda</taxon>
        <taxon>Hexapoda</taxon>
        <taxon>Insecta</taxon>
        <taxon>Pterygota</taxon>
        <taxon>Neoptera</taxon>
        <taxon>Endopterygota</taxon>
        <taxon>Coleoptera</taxon>
        <taxon>Polyphaga</taxon>
        <taxon>Cucujiformia</taxon>
        <taxon>Chrysomeloidea</taxon>
        <taxon>Chrysomelidae</taxon>
        <taxon>Bruchinae</taxon>
        <taxon>Bruchini</taxon>
        <taxon>Acanthoscelides</taxon>
    </lineage>
</organism>
<dbReference type="PANTHER" id="PTHR24403:SF67">
    <property type="entry name" value="FI01116P-RELATED"/>
    <property type="match status" value="1"/>
</dbReference>
<dbReference type="GO" id="GO:0045944">
    <property type="term" value="P:positive regulation of transcription by RNA polymerase II"/>
    <property type="evidence" value="ECO:0007669"/>
    <property type="project" value="TreeGrafter"/>
</dbReference>
<dbReference type="Proteomes" id="UP001152888">
    <property type="component" value="Unassembled WGS sequence"/>
</dbReference>
<evidence type="ECO:0000256" key="5">
    <source>
        <dbReference type="PROSITE-ProRule" id="PRU00042"/>
    </source>
</evidence>
<dbReference type="InterPro" id="IPR050688">
    <property type="entry name" value="Zinc_finger/UBP_domain"/>
</dbReference>
<comment type="caution">
    <text evidence="7">The sequence shown here is derived from an EMBL/GenBank/DDBJ whole genome shotgun (WGS) entry which is preliminary data.</text>
</comment>
<evidence type="ECO:0000313" key="7">
    <source>
        <dbReference type="EMBL" id="CAH2003605.1"/>
    </source>
</evidence>
<reference evidence="7" key="1">
    <citation type="submission" date="2022-03" db="EMBL/GenBank/DDBJ databases">
        <authorList>
            <person name="Sayadi A."/>
        </authorList>
    </citation>
    <scope>NUCLEOTIDE SEQUENCE</scope>
</reference>
<accession>A0A9P0M0V2</accession>
<dbReference type="GO" id="GO:0005634">
    <property type="term" value="C:nucleus"/>
    <property type="evidence" value="ECO:0007669"/>
    <property type="project" value="TreeGrafter"/>
</dbReference>
<evidence type="ECO:0000256" key="3">
    <source>
        <dbReference type="ARBA" id="ARBA00022771"/>
    </source>
</evidence>
<dbReference type="AlphaFoldDB" id="A0A9P0M0V2"/>
<dbReference type="InterPro" id="IPR013087">
    <property type="entry name" value="Znf_C2H2_type"/>
</dbReference>
<keyword evidence="1" id="KW-0479">Metal-binding</keyword>
<keyword evidence="8" id="KW-1185">Reference proteome</keyword>
<keyword evidence="3 5" id="KW-0863">Zinc-finger</keyword>
<proteinExistence type="predicted"/>
<protein>
    <recommendedName>
        <fullName evidence="6">C2H2-type domain-containing protein</fullName>
    </recommendedName>
</protein>
<sequence length="880" mass="101469">MITDAGDIMKIEVGEVEFQAVEADTKLFELDNASWKLNFKYDNENSKNSVLDRIKSEAEEELKVENCPDDSEKYPVMEITEECIIKDECDNDDAFLGTNAGSVPVRASNQVAMKQQPVVDKKSNLGSFFGHNGDYSARSKYLLIRNMKGHRNQNSKNMHGSSYDRYTCKHCHAKFITKTKLDVHVIRKHPDFVASVSSKILEGNFASHMLKHSEIENNYKFSLCIHCKAKFKSKTALNDHLIKKHPDFIASVSSKIHECTRCAYKTTFTTNFASHMLKHSETENNYKFSICIHCSAKFRGKMELDNHIIKKHPDFIASISSKIHECTQCTYKTTLKSHFVSHMLKHPEAENNKFSICIQCKAKFRSKTELNNHIIKKHPDLIASISSKIYECTHCAYKTTLKSHFVSHMLKHPEAGNNESSMCFHCQAKFRSKRELDNHIIKKHPDFIASVSSKIHECTHCEYKTTIKTSFVSHMLKHPEAGNNASSMCIHCQAKFRSKRELDNHIIKKHPDLIASVSSKIHECTHCAYKTTLKSNFASHMLKHSEIENNYKFSICIHCKEKFRSKMDLSNHVIKKHPDFIASVSSKIHECTHCEYKTTIKTYFVSHMLKHPEAGNNEFSMCIHCQAKFRSKMELNNHIIKKHPEFIASISSKMHECTHCTYKTTLKSHFVSHMMKHPEAGNNYKFSICIHCKAKFRGKTEMNNHIIKKHPDFIASISAKIHECTHCEYKTTIKTCFVSHMLKHPEAGNNEFSMCTHCQEKFRSKMELDNHIIKKHPDFIASISSKMHECTHCTYKTTLKSHFVSHMMKHPEAGNNYKFSICIHCKAKFRGKTEMNNHIIKKHPDFIASVSGEIYECAHCAYKTPFRNKFGRHMLIHSAR</sequence>
<evidence type="ECO:0000256" key="1">
    <source>
        <dbReference type="ARBA" id="ARBA00022723"/>
    </source>
</evidence>
<dbReference type="PROSITE" id="PS50157">
    <property type="entry name" value="ZINC_FINGER_C2H2_2"/>
    <property type="match status" value="1"/>
</dbReference>
<dbReference type="Gene3D" id="3.30.160.60">
    <property type="entry name" value="Classic Zinc Finger"/>
    <property type="match status" value="9"/>
</dbReference>
<keyword evidence="2" id="KW-0677">Repeat</keyword>
<keyword evidence="4" id="KW-0862">Zinc</keyword>
<dbReference type="SMART" id="SM00355">
    <property type="entry name" value="ZnF_C2H2"/>
    <property type="match status" value="21"/>
</dbReference>
<name>A0A9P0M0V2_ACAOB</name>
<dbReference type="GO" id="GO:0008270">
    <property type="term" value="F:zinc ion binding"/>
    <property type="evidence" value="ECO:0007669"/>
    <property type="project" value="UniProtKB-KW"/>
</dbReference>
<dbReference type="PANTHER" id="PTHR24403">
    <property type="entry name" value="ZINC FINGER PROTEIN"/>
    <property type="match status" value="1"/>
</dbReference>
<evidence type="ECO:0000256" key="4">
    <source>
        <dbReference type="ARBA" id="ARBA00022833"/>
    </source>
</evidence>
<evidence type="ECO:0000256" key="2">
    <source>
        <dbReference type="ARBA" id="ARBA00022737"/>
    </source>
</evidence>
<evidence type="ECO:0000259" key="6">
    <source>
        <dbReference type="PROSITE" id="PS50157"/>
    </source>
</evidence>
<feature type="domain" description="C2H2-type" evidence="6">
    <location>
        <begin position="855"/>
        <end position="880"/>
    </location>
</feature>
<gene>
    <name evidence="7" type="ORF">ACAOBT_LOCUS27506</name>
</gene>
<dbReference type="OrthoDB" id="9936054at2759"/>